<dbReference type="Proteomes" id="UP000625247">
    <property type="component" value="Unassembled WGS sequence"/>
</dbReference>
<sequence length="65" mass="7195">MLANAVGLVHRGRLNKCLRQQAGSYRIGMGRRLCIQPSSHPAIQQIFRALAALVDFSALKLWGFS</sequence>
<protein>
    <recommendedName>
        <fullName evidence="3">Transposase</fullName>
    </recommendedName>
</protein>
<proteinExistence type="predicted"/>
<evidence type="ECO:0000313" key="1">
    <source>
        <dbReference type="EMBL" id="MBD8120698.1"/>
    </source>
</evidence>
<dbReference type="EMBL" id="JACYNP010000002">
    <property type="protein sequence ID" value="MBD8120698.1"/>
    <property type="molecule type" value="Genomic_DNA"/>
</dbReference>
<dbReference type="RefSeq" id="WP_191943386.1">
    <property type="nucleotide sequence ID" value="NZ_JACYNP010000002.1"/>
</dbReference>
<evidence type="ECO:0008006" key="3">
    <source>
        <dbReference type="Google" id="ProtNLM"/>
    </source>
</evidence>
<keyword evidence="2" id="KW-1185">Reference proteome</keyword>
<accession>A0ABR9A3T6</accession>
<gene>
    <name evidence="1" type="ORF">IFT62_05695</name>
</gene>
<organism evidence="1 2">
    <name type="scientific">Pseudomonas lutea</name>
    <dbReference type="NCBI Taxonomy" id="243924"/>
    <lineage>
        <taxon>Bacteria</taxon>
        <taxon>Pseudomonadati</taxon>
        <taxon>Pseudomonadota</taxon>
        <taxon>Gammaproteobacteria</taxon>
        <taxon>Pseudomonadales</taxon>
        <taxon>Pseudomonadaceae</taxon>
        <taxon>Pseudomonas</taxon>
    </lineage>
</organism>
<comment type="caution">
    <text evidence="1">The sequence shown here is derived from an EMBL/GenBank/DDBJ whole genome shotgun (WGS) entry which is preliminary data.</text>
</comment>
<evidence type="ECO:0000313" key="2">
    <source>
        <dbReference type="Proteomes" id="UP000625247"/>
    </source>
</evidence>
<reference evidence="1 2" key="1">
    <citation type="journal article" date="2020" name="FEMS Microbiol. Ecol.">
        <title>Temporal dynamics of bacterial communities during seed development and maturation.</title>
        <authorList>
            <person name="Chesneau G."/>
            <person name="Torres-Cortes G."/>
            <person name="Briand M."/>
            <person name="Darrasse A."/>
            <person name="Preveaux A."/>
            <person name="Marais C."/>
            <person name="Jacques M.A."/>
            <person name="Shade A."/>
            <person name="Barret M."/>
        </authorList>
    </citation>
    <scope>NUCLEOTIDE SEQUENCE [LARGE SCALE GENOMIC DNA]</scope>
    <source>
        <strain evidence="1 2">CFBP13723</strain>
    </source>
</reference>
<name>A0ABR9A3T6_9PSED</name>